<evidence type="ECO:0000259" key="6">
    <source>
        <dbReference type="PROSITE" id="PS50262"/>
    </source>
</evidence>
<dbReference type="Gene3D" id="1.20.1070.10">
    <property type="entry name" value="Rhodopsin 7-helix transmembrane proteins"/>
    <property type="match status" value="1"/>
</dbReference>
<feature type="transmembrane region" description="Helical" evidence="5">
    <location>
        <begin position="180"/>
        <end position="202"/>
    </location>
</feature>
<dbReference type="EMBL" id="BTRK01000002">
    <property type="protein sequence ID" value="GMR35740.1"/>
    <property type="molecule type" value="Genomic_DNA"/>
</dbReference>
<sequence>PAGSLPLTRTVNMDVDLYPITYGIVAFYGAIMLIGIFTNAAVAFASYQDKKLRNTCNILIALASLVDCLHLTGHIVLIYSFASGNLLTNSYTCVWIEFLPMIGQNSGCVFIVVIAIDRLLACLFPIWYRRKKTILYIFCHLSGVSLYVSYHFFNIFSNIYPVDLICMVPSNYLGEAKLNWWFPSLGCSLLSVIVYTIVAIRIKTANLQGSQIRMFKSLGVIFASVICGNVGTFTLANVFNKYFKGPDFKMEVLMDLIIGIPVNLSLATNYLVYYATSSEYRRGFKRQISVLTGKSWRKRGTASVSSLNA</sequence>
<dbReference type="GO" id="GO:0004930">
    <property type="term" value="F:G protein-coupled receptor activity"/>
    <property type="evidence" value="ECO:0007669"/>
    <property type="project" value="InterPro"/>
</dbReference>
<feature type="non-terminal residue" evidence="7">
    <location>
        <position position="1"/>
    </location>
</feature>
<reference evidence="8" key="1">
    <citation type="submission" date="2022-10" db="EMBL/GenBank/DDBJ databases">
        <title>Genome assembly of Pristionchus species.</title>
        <authorList>
            <person name="Yoshida K."/>
            <person name="Sommer R.J."/>
        </authorList>
    </citation>
    <scope>NUCLEOTIDE SEQUENCE [LARGE SCALE GENOMIC DNA]</scope>
    <source>
        <strain evidence="8">RS5460</strain>
    </source>
</reference>
<comment type="subcellular location">
    <subcellularLocation>
        <location evidence="1">Membrane</location>
    </subcellularLocation>
</comment>
<evidence type="ECO:0000313" key="8">
    <source>
        <dbReference type="Proteomes" id="UP001328107"/>
    </source>
</evidence>
<evidence type="ECO:0000256" key="2">
    <source>
        <dbReference type="ARBA" id="ARBA00022692"/>
    </source>
</evidence>
<dbReference type="InterPro" id="IPR017452">
    <property type="entry name" value="GPCR_Rhodpsn_7TM"/>
</dbReference>
<feature type="transmembrane region" description="Helical" evidence="5">
    <location>
        <begin position="20"/>
        <end position="47"/>
    </location>
</feature>
<dbReference type="GO" id="GO:0016020">
    <property type="term" value="C:membrane"/>
    <property type="evidence" value="ECO:0007669"/>
    <property type="project" value="UniProtKB-SubCell"/>
</dbReference>
<proteinExistence type="predicted"/>
<dbReference type="PROSITE" id="PS50262">
    <property type="entry name" value="G_PROTEIN_RECEP_F1_2"/>
    <property type="match status" value="1"/>
</dbReference>
<keyword evidence="3 5" id="KW-1133">Transmembrane helix</keyword>
<evidence type="ECO:0000313" key="7">
    <source>
        <dbReference type="EMBL" id="GMR35740.1"/>
    </source>
</evidence>
<name>A0AAN4ZDK1_9BILA</name>
<dbReference type="PANTHER" id="PTHR23360:SF5">
    <property type="entry name" value="G-PROTEIN COUPLED RECEPTORS FAMILY 1 PROFILE DOMAIN-CONTAINING PROTEIN"/>
    <property type="match status" value="1"/>
</dbReference>
<comment type="caution">
    <text evidence="7">The sequence shown here is derived from an EMBL/GenBank/DDBJ whole genome shotgun (WGS) entry which is preliminary data.</text>
</comment>
<feature type="non-terminal residue" evidence="7">
    <location>
        <position position="309"/>
    </location>
</feature>
<keyword evidence="8" id="KW-1185">Reference proteome</keyword>
<evidence type="ECO:0000256" key="4">
    <source>
        <dbReference type="ARBA" id="ARBA00023136"/>
    </source>
</evidence>
<dbReference type="AlphaFoldDB" id="A0AAN4ZDK1"/>
<evidence type="ECO:0000256" key="3">
    <source>
        <dbReference type="ARBA" id="ARBA00022989"/>
    </source>
</evidence>
<dbReference type="SUPFAM" id="SSF81321">
    <property type="entry name" value="Family A G protein-coupled receptor-like"/>
    <property type="match status" value="1"/>
</dbReference>
<dbReference type="InterPro" id="IPR000276">
    <property type="entry name" value="GPCR_Rhodpsn"/>
</dbReference>
<feature type="transmembrane region" description="Helical" evidence="5">
    <location>
        <begin position="102"/>
        <end position="127"/>
    </location>
</feature>
<dbReference type="InterPro" id="IPR019424">
    <property type="entry name" value="7TM_GPCR_Srsx"/>
</dbReference>
<protein>
    <recommendedName>
        <fullName evidence="6">G-protein coupled receptors family 1 profile domain-containing protein</fullName>
    </recommendedName>
</protein>
<gene>
    <name evidence="7" type="ORF">PMAYCL1PPCAC_05936</name>
</gene>
<dbReference type="Proteomes" id="UP001328107">
    <property type="component" value="Unassembled WGS sequence"/>
</dbReference>
<feature type="transmembrane region" description="Helical" evidence="5">
    <location>
        <begin position="256"/>
        <end position="276"/>
    </location>
</feature>
<accession>A0AAN4ZDK1</accession>
<evidence type="ECO:0000256" key="5">
    <source>
        <dbReference type="SAM" id="Phobius"/>
    </source>
</evidence>
<dbReference type="PANTHER" id="PTHR23360">
    <property type="entry name" value="G-PROTEIN COUPLED RECEPTORS FAMILY 1 PROFILE DOMAIN-CONTAINING PROTEIN-RELATED"/>
    <property type="match status" value="1"/>
</dbReference>
<feature type="transmembrane region" description="Helical" evidence="5">
    <location>
        <begin position="214"/>
        <end position="236"/>
    </location>
</feature>
<feature type="domain" description="G-protein coupled receptors family 1 profile" evidence="6">
    <location>
        <begin position="38"/>
        <end position="133"/>
    </location>
</feature>
<keyword evidence="2 5" id="KW-0812">Transmembrane</keyword>
<organism evidence="7 8">
    <name type="scientific">Pristionchus mayeri</name>
    <dbReference type="NCBI Taxonomy" id="1317129"/>
    <lineage>
        <taxon>Eukaryota</taxon>
        <taxon>Metazoa</taxon>
        <taxon>Ecdysozoa</taxon>
        <taxon>Nematoda</taxon>
        <taxon>Chromadorea</taxon>
        <taxon>Rhabditida</taxon>
        <taxon>Rhabditina</taxon>
        <taxon>Diplogasteromorpha</taxon>
        <taxon>Diplogasteroidea</taxon>
        <taxon>Neodiplogasteridae</taxon>
        <taxon>Pristionchus</taxon>
    </lineage>
</organism>
<dbReference type="Pfam" id="PF10320">
    <property type="entry name" value="7TM_GPCR_Srsx"/>
    <property type="match status" value="1"/>
</dbReference>
<dbReference type="InterPro" id="IPR047130">
    <property type="entry name" value="7TM_GPCR_Srsx_nematod"/>
</dbReference>
<feature type="transmembrane region" description="Helical" evidence="5">
    <location>
        <begin position="134"/>
        <end position="160"/>
    </location>
</feature>
<evidence type="ECO:0000256" key="1">
    <source>
        <dbReference type="ARBA" id="ARBA00004370"/>
    </source>
</evidence>
<keyword evidence="4 5" id="KW-0472">Membrane</keyword>
<feature type="transmembrane region" description="Helical" evidence="5">
    <location>
        <begin position="59"/>
        <end position="82"/>
    </location>
</feature>
<dbReference type="SMART" id="SM01381">
    <property type="entry name" value="7TM_GPCR_Srsx"/>
    <property type="match status" value="1"/>
</dbReference>